<name>A0A4R6RW88_9FIRM</name>
<keyword evidence="7 13" id="KW-0378">Hydrolase</keyword>
<evidence type="ECO:0000256" key="7">
    <source>
        <dbReference type="ARBA" id="ARBA00022801"/>
    </source>
</evidence>
<evidence type="ECO:0000256" key="6">
    <source>
        <dbReference type="ARBA" id="ARBA00022723"/>
    </source>
</evidence>
<comment type="cofactor">
    <cofactor evidence="13">
        <name>iron-sulfur cluster</name>
        <dbReference type="ChEBI" id="CHEBI:30408"/>
    </cofactor>
</comment>
<evidence type="ECO:0000256" key="3">
    <source>
        <dbReference type="ARBA" id="ARBA00012768"/>
    </source>
</evidence>
<dbReference type="Pfam" id="PF01930">
    <property type="entry name" value="Cas_Cas4"/>
    <property type="match status" value="1"/>
</dbReference>
<dbReference type="InterPro" id="IPR022765">
    <property type="entry name" value="Dna2/Cas4_DUF83"/>
</dbReference>
<dbReference type="InterPro" id="IPR011604">
    <property type="entry name" value="PDDEXK-like_dom_sf"/>
</dbReference>
<dbReference type="PANTHER" id="PTHR36531:SF6">
    <property type="entry name" value="DNA REPLICATION ATP-DEPENDENT HELICASE_NUCLEASE DNA2"/>
    <property type="match status" value="1"/>
</dbReference>
<evidence type="ECO:0000256" key="4">
    <source>
        <dbReference type="ARBA" id="ARBA00020049"/>
    </source>
</evidence>
<dbReference type="NCBIfam" id="TIGR00372">
    <property type="entry name" value="cas4"/>
    <property type="match status" value="1"/>
</dbReference>
<gene>
    <name evidence="15" type="ORF">C7957_11812</name>
</gene>
<keyword evidence="10 13" id="KW-0411">Iron-sulfur</keyword>
<dbReference type="InterPro" id="IPR013343">
    <property type="entry name" value="CRISPR-assoc_prot_Cas4"/>
</dbReference>
<dbReference type="GO" id="GO:0046872">
    <property type="term" value="F:metal ion binding"/>
    <property type="evidence" value="ECO:0007669"/>
    <property type="project" value="UniProtKB-KW"/>
</dbReference>
<dbReference type="AlphaFoldDB" id="A0A4R6RW88"/>
<dbReference type="GO" id="GO:0051536">
    <property type="term" value="F:iron-sulfur cluster binding"/>
    <property type="evidence" value="ECO:0007669"/>
    <property type="project" value="UniProtKB-KW"/>
</dbReference>
<dbReference type="GO" id="GO:0051607">
    <property type="term" value="P:defense response to virus"/>
    <property type="evidence" value="ECO:0007669"/>
    <property type="project" value="UniProtKB-KW"/>
</dbReference>
<keyword evidence="11 13" id="KW-0051">Antiviral defense</keyword>
<dbReference type="InterPro" id="IPR051827">
    <property type="entry name" value="Cas4_exonuclease"/>
</dbReference>
<dbReference type="EMBL" id="SNXX01000018">
    <property type="protein sequence ID" value="TDP91213.1"/>
    <property type="molecule type" value="Genomic_DNA"/>
</dbReference>
<evidence type="ECO:0000256" key="8">
    <source>
        <dbReference type="ARBA" id="ARBA00022839"/>
    </source>
</evidence>
<evidence type="ECO:0000256" key="5">
    <source>
        <dbReference type="ARBA" id="ARBA00022722"/>
    </source>
</evidence>
<keyword evidence="8 13" id="KW-0269">Exonuclease</keyword>
<proteinExistence type="inferred from homology"/>
<comment type="cofactor">
    <cofactor evidence="1">
        <name>[4Fe-4S] cluster</name>
        <dbReference type="ChEBI" id="CHEBI:49883"/>
    </cofactor>
</comment>
<dbReference type="Gene3D" id="3.90.320.10">
    <property type="match status" value="1"/>
</dbReference>
<sequence length="207" mass="24335">MDMDNQYFEWQKISSIPISALQHYIYCPRQFALIHIEEIYEENVFTIQGNIVHKRVDNEKNYYNKDKKVENSLPLWSEKYGLYGVADTVEFEGDKIIPVEFKSGKKKKKLADDIQLAAQAICLEEMFSKEITSGYIYYDKSRKRREVVLDEKLRKKLTDTISSVRELLISKNTPQPVNDQRCNNCSLKDYCLPDLAGRIENYLKELK</sequence>
<evidence type="ECO:0000313" key="16">
    <source>
        <dbReference type="Proteomes" id="UP000295176"/>
    </source>
</evidence>
<evidence type="ECO:0000256" key="12">
    <source>
        <dbReference type="ARBA" id="ARBA00023211"/>
    </source>
</evidence>
<keyword evidence="12 13" id="KW-0464">Manganese</keyword>
<keyword evidence="5 13" id="KW-0540">Nuclease</keyword>
<comment type="function">
    <text evidence="13">CRISPR (clustered regularly interspaced short palindromic repeat) is an adaptive immune system that provides protection against mobile genetic elements (viruses, transposable elements and conjugative plasmids). CRISPR clusters contain sequences complementary to antecedent mobile elements and target invading nucleic acids. CRISPR clusters are transcribed and processed into CRISPR RNA (crRNA).</text>
</comment>
<feature type="domain" description="DUF83" evidence="14">
    <location>
        <begin position="19"/>
        <end position="192"/>
    </location>
</feature>
<comment type="similarity">
    <text evidence="2 13">Belongs to the CRISPR-associated exonuclease Cas4 family.</text>
</comment>
<dbReference type="GO" id="GO:0004527">
    <property type="term" value="F:exonuclease activity"/>
    <property type="evidence" value="ECO:0007669"/>
    <property type="project" value="UniProtKB-KW"/>
</dbReference>
<evidence type="ECO:0000256" key="9">
    <source>
        <dbReference type="ARBA" id="ARBA00023004"/>
    </source>
</evidence>
<dbReference type="RefSeq" id="WP_208108993.1">
    <property type="nucleotide sequence ID" value="NZ_SNXX01000018.1"/>
</dbReference>
<protein>
    <recommendedName>
        <fullName evidence="4 13">CRISPR-associated exonuclease Cas4</fullName>
        <ecNumber evidence="3 13">3.1.12.1</ecNumber>
    </recommendedName>
</protein>
<evidence type="ECO:0000259" key="14">
    <source>
        <dbReference type="Pfam" id="PF01930"/>
    </source>
</evidence>
<evidence type="ECO:0000256" key="10">
    <source>
        <dbReference type="ARBA" id="ARBA00023014"/>
    </source>
</evidence>
<evidence type="ECO:0000313" key="15">
    <source>
        <dbReference type="EMBL" id="TDP91213.1"/>
    </source>
</evidence>
<reference evidence="15 16" key="1">
    <citation type="submission" date="2019-03" db="EMBL/GenBank/DDBJ databases">
        <title>Subsurface microbial communities from deep shales in Ohio and West Virginia, USA.</title>
        <authorList>
            <person name="Wrighton K."/>
        </authorList>
    </citation>
    <scope>NUCLEOTIDE SEQUENCE [LARGE SCALE GENOMIC DNA]</scope>
    <source>
        <strain evidence="15 16">MSL 7</strain>
    </source>
</reference>
<organism evidence="15 16">
    <name type="scientific">Halanaerobium saccharolyticum</name>
    <dbReference type="NCBI Taxonomy" id="43595"/>
    <lineage>
        <taxon>Bacteria</taxon>
        <taxon>Bacillati</taxon>
        <taxon>Bacillota</taxon>
        <taxon>Clostridia</taxon>
        <taxon>Halanaerobiales</taxon>
        <taxon>Halanaerobiaceae</taxon>
        <taxon>Halanaerobium</taxon>
    </lineage>
</organism>
<evidence type="ECO:0000256" key="13">
    <source>
        <dbReference type="RuleBase" id="RU365022"/>
    </source>
</evidence>
<dbReference type="PANTHER" id="PTHR36531">
    <property type="entry name" value="CRISPR-ASSOCIATED EXONUCLEASE CAS4"/>
    <property type="match status" value="1"/>
</dbReference>
<comment type="caution">
    <text evidence="15">The sequence shown here is derived from an EMBL/GenBank/DDBJ whole genome shotgun (WGS) entry which is preliminary data.</text>
</comment>
<accession>A0A4R6RW88</accession>
<keyword evidence="9 13" id="KW-0408">Iron</keyword>
<dbReference type="Proteomes" id="UP000295176">
    <property type="component" value="Unassembled WGS sequence"/>
</dbReference>
<evidence type="ECO:0000256" key="2">
    <source>
        <dbReference type="ARBA" id="ARBA00009189"/>
    </source>
</evidence>
<comment type="cofactor">
    <cofactor evidence="13">
        <name>Mg(2+)</name>
        <dbReference type="ChEBI" id="CHEBI:18420"/>
    </cofactor>
    <cofactor evidence="13">
        <name>Mn(2+)</name>
        <dbReference type="ChEBI" id="CHEBI:29035"/>
    </cofactor>
    <text evidence="13">Mg(2+) or Mn(2+) required for ssDNA cleavage activity.</text>
</comment>
<evidence type="ECO:0000256" key="11">
    <source>
        <dbReference type="ARBA" id="ARBA00023118"/>
    </source>
</evidence>
<evidence type="ECO:0000256" key="1">
    <source>
        <dbReference type="ARBA" id="ARBA00001966"/>
    </source>
</evidence>
<dbReference type="EC" id="3.1.12.1" evidence="3 13"/>
<keyword evidence="6 13" id="KW-0479">Metal-binding</keyword>